<gene>
    <name evidence="1" type="ORF">HMPREF9488_02974</name>
</gene>
<dbReference type="GeneID" id="78230386"/>
<evidence type="ECO:0000313" key="2">
    <source>
        <dbReference type="Proteomes" id="UP000003157"/>
    </source>
</evidence>
<dbReference type="STRING" id="100884.GCA_000269565_02572"/>
<reference evidence="1 2" key="1">
    <citation type="submission" date="2010-12" db="EMBL/GenBank/DDBJ databases">
        <title>The Genome Sequence of Coprobacillus sp. strain 29_1.</title>
        <authorList>
            <consortium name="The Broad Institute Genome Sequencing Platform"/>
            <person name="Earl A."/>
            <person name="Ward D."/>
            <person name="Feldgarden M."/>
            <person name="Gevers D."/>
            <person name="Daigneault M."/>
            <person name="Sibley C.D."/>
            <person name="White A."/>
            <person name="Strauss J."/>
            <person name="Allen-Vercoe E."/>
            <person name="Young S.K."/>
            <person name="Zeng Q."/>
            <person name="Gargeya S."/>
            <person name="Fitzgerald M."/>
            <person name="Haas B."/>
            <person name="Abouelleil A."/>
            <person name="Alvarado L."/>
            <person name="Arachchi H.M."/>
            <person name="Berlin A."/>
            <person name="Brown A."/>
            <person name="Chapman S.B."/>
            <person name="Chen Z."/>
            <person name="Dunbar C."/>
            <person name="Freedman E."/>
            <person name="Gearin G."/>
            <person name="Gellesch M."/>
            <person name="Goldberg J."/>
            <person name="Griggs A."/>
            <person name="Gujja S."/>
            <person name="Heilman E."/>
            <person name="Heiman D."/>
            <person name="Howarth C."/>
            <person name="Larson L."/>
            <person name="Lui A."/>
            <person name="MacDonald P.J.P."/>
            <person name="Mehta T."/>
            <person name="Montmayeur A."/>
            <person name="Murphy C."/>
            <person name="Neiman D."/>
            <person name="Pearson M."/>
            <person name="Priest M."/>
            <person name="Roberts A."/>
            <person name="Saif S."/>
            <person name="Shea T."/>
            <person name="Shenoy N."/>
            <person name="Sisk P."/>
            <person name="Stolte C."/>
            <person name="Sykes S."/>
            <person name="White J."/>
            <person name="Yandava C."/>
            <person name="Nusbaum C."/>
            <person name="Birren B."/>
        </authorList>
    </citation>
    <scope>NUCLEOTIDE SEQUENCE [LARGE SCALE GENOMIC DNA]</scope>
    <source>
        <strain evidence="1 2">29_1</strain>
    </source>
</reference>
<protein>
    <submittedName>
        <fullName evidence="1">Uncharacterized protein</fullName>
    </submittedName>
</protein>
<organism evidence="1 2">
    <name type="scientific">Coprobacillus cateniformis</name>
    <dbReference type="NCBI Taxonomy" id="100884"/>
    <lineage>
        <taxon>Bacteria</taxon>
        <taxon>Bacillati</taxon>
        <taxon>Bacillota</taxon>
        <taxon>Erysipelotrichia</taxon>
        <taxon>Erysipelotrichales</taxon>
        <taxon>Coprobacillaceae</taxon>
        <taxon>Coprobacillus</taxon>
    </lineage>
</organism>
<dbReference type="RefSeq" id="WP_008790061.1">
    <property type="nucleotide sequence ID" value="NZ_AKCB01000001.1"/>
</dbReference>
<dbReference type="eggNOG" id="ENOG50349RP">
    <property type="taxonomic scope" value="Bacteria"/>
</dbReference>
<dbReference type="Proteomes" id="UP000003157">
    <property type="component" value="Unassembled WGS sequence"/>
</dbReference>
<dbReference type="EMBL" id="ADKX01000043">
    <property type="protein sequence ID" value="EFW03784.1"/>
    <property type="molecule type" value="Genomic_DNA"/>
</dbReference>
<dbReference type="HOGENOM" id="CLU_2421892_0_0_9"/>
<dbReference type="AlphaFoldDB" id="E7GDY1"/>
<evidence type="ECO:0000313" key="1">
    <source>
        <dbReference type="EMBL" id="EFW03784.1"/>
    </source>
</evidence>
<accession>E7GDY1</accession>
<dbReference type="OrthoDB" id="1647141at2"/>
<keyword evidence="2" id="KW-1185">Reference proteome</keyword>
<proteinExistence type="predicted"/>
<comment type="caution">
    <text evidence="1">The sequence shown here is derived from an EMBL/GenBank/DDBJ whole genome shotgun (WGS) entry which is preliminary data.</text>
</comment>
<sequence>MSKRVKNKYEGLTARQINILKMKEQLNKPDPNAIKPFEKYKVLTYLFNLIFPPYALYRIWKKESPFCITERVGQTMICVVYMLALISMQ</sequence>
<name>E7GDY1_9FIRM</name>